<keyword evidence="8 13" id="KW-0406">Ion transport</keyword>
<evidence type="ECO:0000256" key="1">
    <source>
        <dbReference type="ARBA" id="ARBA00005513"/>
    </source>
</evidence>
<evidence type="ECO:0000256" key="12">
    <source>
        <dbReference type="ARBA" id="ARBA00037847"/>
    </source>
</evidence>
<dbReference type="PANTHER" id="PTHR33445:SF1">
    <property type="entry name" value="ATP SYNTHASE SUBUNIT B"/>
    <property type="match status" value="1"/>
</dbReference>
<keyword evidence="9 13" id="KW-0472">Membrane</keyword>
<dbReference type="NCBIfam" id="TIGR01144">
    <property type="entry name" value="ATP_synt_b"/>
    <property type="match status" value="1"/>
</dbReference>
<keyword evidence="2 13" id="KW-0813">Transport</keyword>
<dbReference type="CDD" id="cd06503">
    <property type="entry name" value="ATP-synt_Fo_b"/>
    <property type="match status" value="1"/>
</dbReference>
<dbReference type="GO" id="GO:0045259">
    <property type="term" value="C:proton-transporting ATP synthase complex"/>
    <property type="evidence" value="ECO:0007669"/>
    <property type="project" value="UniProtKB-KW"/>
</dbReference>
<dbReference type="InterPro" id="IPR028987">
    <property type="entry name" value="ATP_synth_B-like_membr_sf"/>
</dbReference>
<comment type="subcellular location">
    <subcellularLocation>
        <location evidence="13">Cell membrane</location>
        <topology evidence="13">Single-pass membrane protein</topology>
    </subcellularLocation>
    <subcellularLocation>
        <location evidence="12">Endomembrane system</location>
        <topology evidence="12">Single-pass membrane protein</topology>
    </subcellularLocation>
</comment>
<evidence type="ECO:0000256" key="3">
    <source>
        <dbReference type="ARBA" id="ARBA00022475"/>
    </source>
</evidence>
<evidence type="ECO:0000256" key="4">
    <source>
        <dbReference type="ARBA" id="ARBA00022547"/>
    </source>
</evidence>
<feature type="transmembrane region" description="Helical" evidence="13">
    <location>
        <begin position="6"/>
        <end position="27"/>
    </location>
</feature>
<keyword evidence="4 13" id="KW-0138">CF(0)</keyword>
<dbReference type="SUPFAM" id="SSF81573">
    <property type="entry name" value="F1F0 ATP synthase subunit B, membrane domain"/>
    <property type="match status" value="1"/>
</dbReference>
<dbReference type="AlphaFoldDB" id="A0A133N7A8"/>
<comment type="function">
    <text evidence="11 13">F(1)F(0) ATP synthase produces ATP from ADP in the presence of a proton or sodium gradient. F-type ATPases consist of two structural domains, F(1) containing the extramembraneous catalytic core and F(0) containing the membrane proton channel, linked together by a central stalk and a peripheral stalk. During catalysis, ATP synthesis in the catalytic domain of F(1) is coupled via a rotary mechanism of the central stalk subunits to proton translocation.</text>
</comment>
<dbReference type="GO" id="GO:0005886">
    <property type="term" value="C:plasma membrane"/>
    <property type="evidence" value="ECO:0007669"/>
    <property type="project" value="UniProtKB-SubCell"/>
</dbReference>
<dbReference type="Pfam" id="PF00430">
    <property type="entry name" value="ATP-synt_B"/>
    <property type="match status" value="1"/>
</dbReference>
<evidence type="ECO:0000256" key="10">
    <source>
        <dbReference type="ARBA" id="ARBA00023310"/>
    </source>
</evidence>
<name>A0A133N7A8_CLOPF</name>
<dbReference type="NCBIfam" id="NF009992">
    <property type="entry name" value="PRK13461.1"/>
    <property type="match status" value="1"/>
</dbReference>
<dbReference type="HAMAP" id="MF_01398">
    <property type="entry name" value="ATP_synth_b_bprime"/>
    <property type="match status" value="1"/>
</dbReference>
<comment type="subunit">
    <text evidence="13">F-type ATPases have 2 components, F(1) - the catalytic core - and F(0) - the membrane proton channel. F(1) has five subunits: alpha(3), beta(3), gamma(1), delta(1), epsilon(1). F(0) has three main subunits: a(1), b(2) and c(10-14). The alpha and beta chains form an alternating ring which encloses part of the gamma chain. F(1) is attached to F(0) by a central stalk formed by the gamma and epsilon chains, while a peripheral stalk is formed by the delta and b chains.</text>
</comment>
<evidence type="ECO:0000256" key="13">
    <source>
        <dbReference type="HAMAP-Rule" id="MF_01398"/>
    </source>
</evidence>
<evidence type="ECO:0000313" key="16">
    <source>
        <dbReference type="Proteomes" id="UP000070646"/>
    </source>
</evidence>
<dbReference type="GO" id="GO:0012505">
    <property type="term" value="C:endomembrane system"/>
    <property type="evidence" value="ECO:0007669"/>
    <property type="project" value="UniProtKB-SubCell"/>
</dbReference>
<dbReference type="RefSeq" id="WP_060795533.1">
    <property type="nucleotide sequence ID" value="NZ_CATNWN010000010.1"/>
</dbReference>
<evidence type="ECO:0000256" key="11">
    <source>
        <dbReference type="ARBA" id="ARBA00025198"/>
    </source>
</evidence>
<organism evidence="15 16">
    <name type="scientific">Clostridium perfringens</name>
    <dbReference type="NCBI Taxonomy" id="1502"/>
    <lineage>
        <taxon>Bacteria</taxon>
        <taxon>Bacillati</taxon>
        <taxon>Bacillota</taxon>
        <taxon>Clostridia</taxon>
        <taxon>Eubacteriales</taxon>
        <taxon>Clostridiaceae</taxon>
        <taxon>Clostridium</taxon>
    </lineage>
</organism>
<dbReference type="InterPro" id="IPR002146">
    <property type="entry name" value="ATP_synth_b/b'su_bac/chlpt"/>
</dbReference>
<evidence type="ECO:0000256" key="9">
    <source>
        <dbReference type="ARBA" id="ARBA00023136"/>
    </source>
</evidence>
<dbReference type="PANTHER" id="PTHR33445">
    <property type="entry name" value="ATP SYNTHASE SUBUNIT B', CHLOROPLASTIC"/>
    <property type="match status" value="1"/>
</dbReference>
<keyword evidence="7 13" id="KW-1133">Transmembrane helix</keyword>
<evidence type="ECO:0000256" key="8">
    <source>
        <dbReference type="ARBA" id="ARBA00023065"/>
    </source>
</evidence>
<evidence type="ECO:0000256" key="14">
    <source>
        <dbReference type="RuleBase" id="RU003848"/>
    </source>
</evidence>
<dbReference type="PATRIC" id="fig|1502.174.peg.1477"/>
<evidence type="ECO:0000256" key="5">
    <source>
        <dbReference type="ARBA" id="ARBA00022692"/>
    </source>
</evidence>
<dbReference type="InterPro" id="IPR050059">
    <property type="entry name" value="ATP_synthase_B_chain"/>
</dbReference>
<sequence>MELNFMRILATIINFIILILILKHFFWDKIKRAIDARQEAIDETILKADEDAEKARRLRLDNERILKSAKEEGRKLREEQKKEADRIYKEIVDDAHREAEAIINRANIEIQREEEKVKYELKQQVVDISVMLSEKALGETIDESKHRELINDFIEKVGI</sequence>
<dbReference type="Proteomes" id="UP000070646">
    <property type="component" value="Unassembled WGS sequence"/>
</dbReference>
<dbReference type="Gene3D" id="1.20.5.620">
    <property type="entry name" value="F1F0 ATP synthase subunit B, membrane domain"/>
    <property type="match status" value="1"/>
</dbReference>
<keyword evidence="6 13" id="KW-0375">Hydrogen ion transport</keyword>
<comment type="caution">
    <text evidence="15">The sequence shown here is derived from an EMBL/GenBank/DDBJ whole genome shotgun (WGS) entry which is preliminary data.</text>
</comment>
<protein>
    <recommendedName>
        <fullName evidence="13">ATP synthase subunit b</fullName>
    </recommendedName>
    <alternativeName>
        <fullName evidence="13">ATP synthase F(0) sector subunit b</fullName>
    </alternativeName>
    <alternativeName>
        <fullName evidence="13">ATPase subunit I</fullName>
    </alternativeName>
    <alternativeName>
        <fullName evidence="13">F-type ATPase subunit b</fullName>
        <shortName evidence="13">F-ATPase subunit b</shortName>
    </alternativeName>
</protein>
<dbReference type="GO" id="GO:0046961">
    <property type="term" value="F:proton-transporting ATPase activity, rotational mechanism"/>
    <property type="evidence" value="ECO:0007669"/>
    <property type="project" value="TreeGrafter"/>
</dbReference>
<accession>A0A133N7A8</accession>
<gene>
    <name evidence="13" type="primary">atpF</name>
    <name evidence="15" type="ORF">HMPREF3222_01465</name>
</gene>
<comment type="similarity">
    <text evidence="1 13 14">Belongs to the ATPase B chain family.</text>
</comment>
<evidence type="ECO:0000256" key="2">
    <source>
        <dbReference type="ARBA" id="ARBA00022448"/>
    </source>
</evidence>
<keyword evidence="3 13" id="KW-1003">Cell membrane</keyword>
<dbReference type="InterPro" id="IPR005864">
    <property type="entry name" value="ATP_synth_F0_bsu_bac"/>
</dbReference>
<proteinExistence type="inferred from homology"/>
<dbReference type="GO" id="GO:0046933">
    <property type="term" value="F:proton-transporting ATP synthase activity, rotational mechanism"/>
    <property type="evidence" value="ECO:0007669"/>
    <property type="project" value="UniProtKB-UniRule"/>
</dbReference>
<evidence type="ECO:0000256" key="6">
    <source>
        <dbReference type="ARBA" id="ARBA00022781"/>
    </source>
</evidence>
<evidence type="ECO:0000313" key="15">
    <source>
        <dbReference type="EMBL" id="KXA12167.1"/>
    </source>
</evidence>
<reference evidence="15 16" key="1">
    <citation type="submission" date="2016-01" db="EMBL/GenBank/DDBJ databases">
        <authorList>
            <person name="Oliw E.H."/>
        </authorList>
    </citation>
    <scope>NUCLEOTIDE SEQUENCE [LARGE SCALE GENOMIC DNA]</scope>
    <source>
        <strain evidence="15 16">MJR7757A</strain>
    </source>
</reference>
<keyword evidence="5 13" id="KW-0812">Transmembrane</keyword>
<dbReference type="EMBL" id="LRPU01000069">
    <property type="protein sequence ID" value="KXA12167.1"/>
    <property type="molecule type" value="Genomic_DNA"/>
</dbReference>
<comment type="function">
    <text evidence="13">Component of the F(0) channel, it forms part of the peripheral stalk, linking F(1) to F(0).</text>
</comment>
<keyword evidence="10 13" id="KW-0066">ATP synthesis</keyword>
<evidence type="ECO:0000256" key="7">
    <source>
        <dbReference type="ARBA" id="ARBA00022989"/>
    </source>
</evidence>